<sequence>MSTSVDDISQSQIPQASPFFDLQEFRSGSRTSDHSLGSLPAIDLMSICSQLSQRKTGFGGAENRSRRANLALIPAVFGVDGSSPPQVSSWGYKPVTSPNRKEYKSTKRRHSNTNKEKPKYEMSLDTNAHSPRWGYSSPAFHCRSPPAQLYKFKKALKLEHDSAENCDFVPGMTVHQAILFRRSISSNCLSNTRNNSLEDRKHNNTPVFKKETPRKRASMVDVSSIPPFCGGNDKEKSGKSSLKPAGSNVTMTFQSPEKNPSNLEIKCSLFVNAENQDLRKNFVQAKKIDIKLPCLDTNHET</sequence>
<dbReference type="EMBL" id="RCHS01003527">
    <property type="protein sequence ID" value="RMX41123.1"/>
    <property type="molecule type" value="Genomic_DNA"/>
</dbReference>
<accession>A0A3M6TI66</accession>
<organism evidence="2 3">
    <name type="scientific">Pocillopora damicornis</name>
    <name type="common">Cauliflower coral</name>
    <name type="synonym">Millepora damicornis</name>
    <dbReference type="NCBI Taxonomy" id="46731"/>
    <lineage>
        <taxon>Eukaryota</taxon>
        <taxon>Metazoa</taxon>
        <taxon>Cnidaria</taxon>
        <taxon>Anthozoa</taxon>
        <taxon>Hexacorallia</taxon>
        <taxon>Scleractinia</taxon>
        <taxon>Astrocoeniina</taxon>
        <taxon>Pocilloporidae</taxon>
        <taxon>Pocillopora</taxon>
    </lineage>
</organism>
<reference evidence="2 3" key="1">
    <citation type="journal article" date="2018" name="Sci. Rep.">
        <title>Comparative analysis of the Pocillopora damicornis genome highlights role of immune system in coral evolution.</title>
        <authorList>
            <person name="Cunning R."/>
            <person name="Bay R.A."/>
            <person name="Gillette P."/>
            <person name="Baker A.C."/>
            <person name="Traylor-Knowles N."/>
        </authorList>
    </citation>
    <scope>NUCLEOTIDE SEQUENCE [LARGE SCALE GENOMIC DNA]</scope>
    <source>
        <strain evidence="2">RSMAS</strain>
        <tissue evidence="2">Whole animal</tissue>
    </source>
</reference>
<name>A0A3M6TI66_POCDA</name>
<feature type="region of interest" description="Disordered" evidence="1">
    <location>
        <begin position="82"/>
        <end position="119"/>
    </location>
</feature>
<dbReference type="Proteomes" id="UP000275408">
    <property type="component" value="Unassembled WGS sequence"/>
</dbReference>
<dbReference type="OrthoDB" id="5968843at2759"/>
<evidence type="ECO:0000313" key="3">
    <source>
        <dbReference type="Proteomes" id="UP000275408"/>
    </source>
</evidence>
<keyword evidence="3" id="KW-1185">Reference proteome</keyword>
<proteinExistence type="predicted"/>
<gene>
    <name evidence="2" type="ORF">pdam_00003264</name>
</gene>
<evidence type="ECO:0000256" key="1">
    <source>
        <dbReference type="SAM" id="MobiDB-lite"/>
    </source>
</evidence>
<dbReference type="AlphaFoldDB" id="A0A3M6TI66"/>
<protein>
    <submittedName>
        <fullName evidence="2">Uncharacterized protein</fullName>
    </submittedName>
</protein>
<evidence type="ECO:0000313" key="2">
    <source>
        <dbReference type="EMBL" id="RMX41123.1"/>
    </source>
</evidence>
<comment type="caution">
    <text evidence="2">The sequence shown here is derived from an EMBL/GenBank/DDBJ whole genome shotgun (WGS) entry which is preliminary data.</text>
</comment>